<dbReference type="Pfam" id="PF00535">
    <property type="entry name" value="Glycos_transf_2"/>
    <property type="match status" value="1"/>
</dbReference>
<evidence type="ECO:0000313" key="5">
    <source>
        <dbReference type="EMBL" id="ODG89990.1"/>
    </source>
</evidence>
<accession>A0ABX2ZJU9</accession>
<evidence type="ECO:0000259" key="4">
    <source>
        <dbReference type="Pfam" id="PF00535"/>
    </source>
</evidence>
<proteinExistence type="inferred from homology"/>
<dbReference type="RefSeq" id="WP_069035319.1">
    <property type="nucleotide sequence ID" value="NZ_MDKC01000036.1"/>
</dbReference>
<evidence type="ECO:0000256" key="3">
    <source>
        <dbReference type="ARBA" id="ARBA00022679"/>
    </source>
</evidence>
<name>A0ABX2ZJU9_9BACI</name>
<comment type="caution">
    <text evidence="5">The sequence shown here is derived from an EMBL/GenBank/DDBJ whole genome shotgun (WGS) entry which is preliminary data.</text>
</comment>
<dbReference type="Proteomes" id="UP000094580">
    <property type="component" value="Unassembled WGS sequence"/>
</dbReference>
<dbReference type="SUPFAM" id="SSF53448">
    <property type="entry name" value="Nucleotide-diphospho-sugar transferases"/>
    <property type="match status" value="1"/>
</dbReference>
<comment type="similarity">
    <text evidence="1">Belongs to the glycosyltransferase 2 family.</text>
</comment>
<evidence type="ECO:0000256" key="1">
    <source>
        <dbReference type="ARBA" id="ARBA00006739"/>
    </source>
</evidence>
<dbReference type="SUPFAM" id="SSF53756">
    <property type="entry name" value="UDP-Glycosyltransferase/glycogen phosphorylase"/>
    <property type="match status" value="1"/>
</dbReference>
<dbReference type="PANTHER" id="PTHR22916">
    <property type="entry name" value="GLYCOSYLTRANSFERASE"/>
    <property type="match status" value="1"/>
</dbReference>
<dbReference type="Gene3D" id="3.90.550.10">
    <property type="entry name" value="Spore Coat Polysaccharide Biosynthesis Protein SpsA, Chain A"/>
    <property type="match status" value="1"/>
</dbReference>
<protein>
    <recommendedName>
        <fullName evidence="4">Glycosyltransferase 2-like domain-containing protein</fullName>
    </recommendedName>
</protein>
<evidence type="ECO:0000313" key="6">
    <source>
        <dbReference type="Proteomes" id="UP000094580"/>
    </source>
</evidence>
<keyword evidence="6" id="KW-1185">Reference proteome</keyword>
<feature type="domain" description="Glycosyltransferase 2-like" evidence="4">
    <location>
        <begin position="47"/>
        <end position="176"/>
    </location>
</feature>
<organism evidence="5 6">
    <name type="scientific">Gottfriedia luciferensis</name>
    <dbReference type="NCBI Taxonomy" id="178774"/>
    <lineage>
        <taxon>Bacteria</taxon>
        <taxon>Bacillati</taxon>
        <taxon>Bacillota</taxon>
        <taxon>Bacilli</taxon>
        <taxon>Bacillales</taxon>
        <taxon>Bacillaceae</taxon>
        <taxon>Gottfriedia</taxon>
    </lineage>
</organism>
<dbReference type="PANTHER" id="PTHR22916:SF51">
    <property type="entry name" value="GLYCOSYLTRANSFERASE EPSH-RELATED"/>
    <property type="match status" value="1"/>
</dbReference>
<evidence type="ECO:0000256" key="2">
    <source>
        <dbReference type="ARBA" id="ARBA00022676"/>
    </source>
</evidence>
<gene>
    <name evidence="5" type="ORF">BED47_14075</name>
</gene>
<reference evidence="5 6" key="1">
    <citation type="submission" date="2016-07" db="EMBL/GenBank/DDBJ databases">
        <authorList>
            <person name="Townsley L."/>
            <person name="Shank E.A."/>
        </authorList>
    </citation>
    <scope>NUCLEOTIDE SEQUENCE [LARGE SCALE GENOMIC DNA]</scope>
    <source>
        <strain evidence="5 6">CH01</strain>
    </source>
</reference>
<dbReference type="EMBL" id="MDKC01000036">
    <property type="protein sequence ID" value="ODG89990.1"/>
    <property type="molecule type" value="Genomic_DNA"/>
</dbReference>
<dbReference type="InterPro" id="IPR029044">
    <property type="entry name" value="Nucleotide-diphossugar_trans"/>
</dbReference>
<keyword evidence="2" id="KW-0328">Glycosyltransferase</keyword>
<sequence length="750" mass="87757">MNKFEIQQRLEEIEKIKIEIYQRMNKEIPEDLIFSNYHFKKLINGISVIIPTYKGEKVIKKCIESLKNQTLSPKYFEVFFIINGEKDQTEEILMNFIKEHNINHFNILHSEEASVSAARNMGIQQASKKYITFLDDDDYLSPNFLEKLFDHADEESVVISQVVDVDLEGNSNSNNPVNSQIKKALDTKIYTYTDLNSVLTMNACKLIPTKKVKTQRYELGLKSGEDVVFFTKLFALHHFHLKIVPLEEQAIYYRVLRDNSVSRRKNSFEFNVKERLEVMKHLDVLLGETNSPTIQQFIKGKIHAQYGFIDRYINNSNELREKVIEEVNKHSFVYFPYFKLYNGETRSLIISYCFPPYVDTSGTVMAKRIIENNEVVDVIYNNMSKVRDTDYRQNAMVDGFINNRMEISSASSFKQWKSMKDFIKKSLKEIKLKERKNGTYHKIYSRALWPASHFLAFEYKMKNPKAKWVAEFSDPILLDIHGNERKSAIIDLGFYKKVNALLKKKNLPLALNNNMFFWCEYIAYAFADEIVFTNENQLKYMSEMFPIKELKEVILKKARICNQPTLPKQYYHVKASKYRIDENKVNLGYFGTFYQTRKLNEIIEGLKLTKPELRDKIKLHVFTSDPKSLANELSGEVIEKHVKVNPYVNFLEFLNFTTKFDCLIVNDAFTKDYKNINPYLPSKLSDYKGSGNNIWGIFEEGSILSKFETKYKSEIGDIEGATKVFESLVTEKLIQKFNQLDEALPNEKLM</sequence>
<dbReference type="InterPro" id="IPR001173">
    <property type="entry name" value="Glyco_trans_2-like"/>
</dbReference>
<keyword evidence="3" id="KW-0808">Transferase</keyword>
<dbReference type="CDD" id="cd00761">
    <property type="entry name" value="Glyco_tranf_GTA_type"/>
    <property type="match status" value="1"/>
</dbReference>